<organism evidence="5">
    <name type="scientific">Ignavibacterium album</name>
    <dbReference type="NCBI Taxonomy" id="591197"/>
    <lineage>
        <taxon>Bacteria</taxon>
        <taxon>Pseudomonadati</taxon>
        <taxon>Ignavibacteriota</taxon>
        <taxon>Ignavibacteria</taxon>
        <taxon>Ignavibacteriales</taxon>
        <taxon>Ignavibacteriaceae</taxon>
        <taxon>Ignavibacterium</taxon>
    </lineage>
</organism>
<feature type="domain" description="Gfo/Idh/MocA-like oxidoreductase N-terminal" evidence="3">
    <location>
        <begin position="11"/>
        <end position="130"/>
    </location>
</feature>
<proteinExistence type="inferred from homology"/>
<name>A0A832G803_9BACT</name>
<dbReference type="PANTHER" id="PTHR22604">
    <property type="entry name" value="OXIDOREDUCTASES"/>
    <property type="match status" value="1"/>
</dbReference>
<dbReference type="InterPro" id="IPR050984">
    <property type="entry name" value="Gfo/Idh/MocA_domain"/>
</dbReference>
<reference evidence="5" key="1">
    <citation type="journal article" date="2020" name="mSystems">
        <title>Genome- and Community-Level Interaction Insights into Carbon Utilization and Element Cycling Functions of Hydrothermarchaeota in Hydrothermal Sediment.</title>
        <authorList>
            <person name="Zhou Z."/>
            <person name="Liu Y."/>
            <person name="Xu W."/>
            <person name="Pan J."/>
            <person name="Luo Z.H."/>
            <person name="Li M."/>
        </authorList>
    </citation>
    <scope>NUCLEOTIDE SEQUENCE [LARGE SCALE GENOMIC DNA]</scope>
    <source>
        <strain evidence="5">SpSt-500</strain>
    </source>
</reference>
<dbReference type="PANTHER" id="PTHR22604:SF105">
    <property type="entry name" value="TRANS-1,2-DIHYDROBENZENE-1,2-DIOL DEHYDROGENASE"/>
    <property type="match status" value="1"/>
</dbReference>
<comment type="caution">
    <text evidence="5">The sequence shown here is derived from an EMBL/GenBank/DDBJ whole genome shotgun (WGS) entry which is preliminary data.</text>
</comment>
<evidence type="ECO:0000259" key="4">
    <source>
        <dbReference type="Pfam" id="PF22725"/>
    </source>
</evidence>
<dbReference type="AlphaFoldDB" id="A0A832G803"/>
<feature type="domain" description="GFO/IDH/MocA-like oxidoreductase" evidence="4">
    <location>
        <begin position="138"/>
        <end position="257"/>
    </location>
</feature>
<dbReference type="Gene3D" id="3.40.50.720">
    <property type="entry name" value="NAD(P)-binding Rossmann-like Domain"/>
    <property type="match status" value="1"/>
</dbReference>
<evidence type="ECO:0000256" key="1">
    <source>
        <dbReference type="ARBA" id="ARBA00010928"/>
    </source>
</evidence>
<dbReference type="GO" id="GO:0016491">
    <property type="term" value="F:oxidoreductase activity"/>
    <property type="evidence" value="ECO:0007669"/>
    <property type="project" value="UniProtKB-KW"/>
</dbReference>
<dbReference type="InterPro" id="IPR036291">
    <property type="entry name" value="NAD(P)-bd_dom_sf"/>
</dbReference>
<dbReference type="Pfam" id="PF01408">
    <property type="entry name" value="GFO_IDH_MocA"/>
    <property type="match status" value="1"/>
</dbReference>
<dbReference type="GO" id="GO:0000166">
    <property type="term" value="F:nucleotide binding"/>
    <property type="evidence" value="ECO:0007669"/>
    <property type="project" value="InterPro"/>
</dbReference>
<dbReference type="SUPFAM" id="SSF51735">
    <property type="entry name" value="NAD(P)-binding Rossmann-fold domains"/>
    <property type="match status" value="1"/>
</dbReference>
<keyword evidence="2" id="KW-0560">Oxidoreductase</keyword>
<evidence type="ECO:0000256" key="2">
    <source>
        <dbReference type="ARBA" id="ARBA00023002"/>
    </source>
</evidence>
<protein>
    <submittedName>
        <fullName evidence="5">Gfo/Idh/MocA family oxidoreductase</fullName>
    </submittedName>
</protein>
<sequence length="333" mass="37874">MVTELIKSKKLRWGVVGLGRFTEHTFLPAIKSVRKSNVVSLCSRDLNRAKELAIKFGVPNYFNNYDEFLKSEIDVVYVASANAFHYEQVIKAANAGKHILCEKPLALNSNQAEEMVEAAKKNNVQFAVNYVHHFHPLVLKAKELLKDQRLGKLVSVQVNFNIDFPPDNNFRFKKELSGGGALRDIGTHMIDLLRFFGGEIIEIDGVVDNLIYQSEVDDFASAIVKFEKGGYGYFNVSYNTKKAFNRIDILCHKGAIEIENLIGRKLIGPKLSILFEGEAKKSFRRRGNKMVYVLKSLHRSFLRNEKPLVTGEDGLINMKLMEELEQKCQSRKK</sequence>
<evidence type="ECO:0000313" key="5">
    <source>
        <dbReference type="EMBL" id="HGT48970.1"/>
    </source>
</evidence>
<dbReference type="InterPro" id="IPR000683">
    <property type="entry name" value="Gfo/Idh/MocA-like_OxRdtase_N"/>
</dbReference>
<comment type="similarity">
    <text evidence="1">Belongs to the Gfo/Idh/MocA family.</text>
</comment>
<dbReference type="Gene3D" id="3.30.360.10">
    <property type="entry name" value="Dihydrodipicolinate Reductase, domain 2"/>
    <property type="match status" value="1"/>
</dbReference>
<dbReference type="SUPFAM" id="SSF55347">
    <property type="entry name" value="Glyceraldehyde-3-phosphate dehydrogenase-like, C-terminal domain"/>
    <property type="match status" value="1"/>
</dbReference>
<dbReference type="InterPro" id="IPR055170">
    <property type="entry name" value="GFO_IDH_MocA-like_dom"/>
</dbReference>
<accession>A0A832G803</accession>
<dbReference type="EMBL" id="DSVI01000020">
    <property type="protein sequence ID" value="HGT48970.1"/>
    <property type="molecule type" value="Genomic_DNA"/>
</dbReference>
<evidence type="ECO:0000259" key="3">
    <source>
        <dbReference type="Pfam" id="PF01408"/>
    </source>
</evidence>
<gene>
    <name evidence="5" type="ORF">ENS56_13115</name>
</gene>
<dbReference type="Pfam" id="PF22725">
    <property type="entry name" value="GFO_IDH_MocA_C3"/>
    <property type="match status" value="1"/>
</dbReference>